<gene>
    <name evidence="2" type="ORF">DPBNPPHM_03023</name>
</gene>
<dbReference type="Proteomes" id="UP000434580">
    <property type="component" value="Unassembled WGS sequence"/>
</dbReference>
<evidence type="ECO:0000259" key="1">
    <source>
        <dbReference type="Pfam" id="PF13577"/>
    </source>
</evidence>
<name>A0A5S9NTH0_9GAMM</name>
<reference evidence="2 3" key="1">
    <citation type="submission" date="2019-11" db="EMBL/GenBank/DDBJ databases">
        <authorList>
            <person name="Holert J."/>
        </authorList>
    </citation>
    <scope>NUCLEOTIDE SEQUENCE [LARGE SCALE GENOMIC DNA]</scope>
    <source>
        <strain evidence="2">BC5_2</strain>
    </source>
</reference>
<dbReference type="SUPFAM" id="SSF54427">
    <property type="entry name" value="NTF2-like"/>
    <property type="match status" value="1"/>
</dbReference>
<accession>A0A5S9NTH0</accession>
<evidence type="ECO:0000313" key="2">
    <source>
        <dbReference type="EMBL" id="CAA0091461.1"/>
    </source>
</evidence>
<proteinExistence type="predicted"/>
<dbReference type="EMBL" id="CACSII010000002">
    <property type="protein sequence ID" value="CAA0091461.1"/>
    <property type="molecule type" value="Genomic_DNA"/>
</dbReference>
<organism evidence="2 3">
    <name type="scientific">BD1-7 clade bacterium</name>
    <dbReference type="NCBI Taxonomy" id="2029982"/>
    <lineage>
        <taxon>Bacteria</taxon>
        <taxon>Pseudomonadati</taxon>
        <taxon>Pseudomonadota</taxon>
        <taxon>Gammaproteobacteria</taxon>
        <taxon>Cellvibrionales</taxon>
        <taxon>Spongiibacteraceae</taxon>
        <taxon>BD1-7 clade</taxon>
    </lineage>
</organism>
<feature type="domain" description="SnoaL-like" evidence="1">
    <location>
        <begin position="4"/>
        <end position="128"/>
    </location>
</feature>
<evidence type="ECO:0000313" key="3">
    <source>
        <dbReference type="Proteomes" id="UP000434580"/>
    </source>
</evidence>
<sequence length="152" mass="17074">MDFQDYQQITHLIYGYARFIDQGNFAAVGRLFQHGKIIAPAAPDGINGAQAVRDMFRNAVILRPDGTPGTQHLISNLTVSAVDNKTIRAESRLTVLQQSDLENIDILICGTYQDIFKHHENAWAFSQRVISMDFSGPKNKLEKHLFNPSICD</sequence>
<dbReference type="Pfam" id="PF13577">
    <property type="entry name" value="SnoaL_4"/>
    <property type="match status" value="1"/>
</dbReference>
<dbReference type="InterPro" id="IPR037401">
    <property type="entry name" value="SnoaL-like"/>
</dbReference>
<dbReference type="CDD" id="cd00531">
    <property type="entry name" value="NTF2_like"/>
    <property type="match status" value="1"/>
</dbReference>
<dbReference type="Gene3D" id="3.10.450.50">
    <property type="match status" value="1"/>
</dbReference>
<dbReference type="OrthoDB" id="7605094at2"/>
<dbReference type="InterPro" id="IPR032710">
    <property type="entry name" value="NTF2-like_dom_sf"/>
</dbReference>
<protein>
    <recommendedName>
        <fullName evidence="1">SnoaL-like domain-containing protein</fullName>
    </recommendedName>
</protein>
<dbReference type="AlphaFoldDB" id="A0A5S9NTH0"/>